<proteinExistence type="predicted"/>
<protein>
    <submittedName>
        <fullName evidence="2">Uncharacterized protein</fullName>
    </submittedName>
</protein>
<evidence type="ECO:0000313" key="2">
    <source>
        <dbReference type="EMBL" id="PVD28530.1"/>
    </source>
</evidence>
<dbReference type="AlphaFoldDB" id="A0A2T7P545"/>
<organism evidence="2 3">
    <name type="scientific">Pomacea canaliculata</name>
    <name type="common">Golden apple snail</name>
    <dbReference type="NCBI Taxonomy" id="400727"/>
    <lineage>
        <taxon>Eukaryota</taxon>
        <taxon>Metazoa</taxon>
        <taxon>Spiralia</taxon>
        <taxon>Lophotrochozoa</taxon>
        <taxon>Mollusca</taxon>
        <taxon>Gastropoda</taxon>
        <taxon>Caenogastropoda</taxon>
        <taxon>Architaenioglossa</taxon>
        <taxon>Ampullarioidea</taxon>
        <taxon>Ampullariidae</taxon>
        <taxon>Pomacea</taxon>
    </lineage>
</organism>
<keyword evidence="3" id="KW-1185">Reference proteome</keyword>
<evidence type="ECO:0000256" key="1">
    <source>
        <dbReference type="SAM" id="MobiDB-lite"/>
    </source>
</evidence>
<accession>A0A2T7P545</accession>
<feature type="region of interest" description="Disordered" evidence="1">
    <location>
        <begin position="32"/>
        <end position="55"/>
    </location>
</feature>
<comment type="caution">
    <text evidence="2">The sequence shown here is derived from an EMBL/GenBank/DDBJ whole genome shotgun (WGS) entry which is preliminary data.</text>
</comment>
<dbReference type="Proteomes" id="UP000245119">
    <property type="component" value="Linkage Group LG6"/>
</dbReference>
<sequence length="81" mass="8895">MGGLRDATALANRLRAVVGWSAESALPLRQQAWRSDHGVSGKKQTGLAPGREGRQTSFLLDTKQVMKVNEELLNLPETDKH</sequence>
<name>A0A2T7P545_POMCA</name>
<gene>
    <name evidence="2" type="ORF">C0Q70_11118</name>
</gene>
<dbReference type="EMBL" id="PZQS01000006">
    <property type="protein sequence ID" value="PVD28530.1"/>
    <property type="molecule type" value="Genomic_DNA"/>
</dbReference>
<reference evidence="2 3" key="1">
    <citation type="submission" date="2018-04" db="EMBL/GenBank/DDBJ databases">
        <title>The genome of golden apple snail Pomacea canaliculata provides insight into stress tolerance and invasive adaptation.</title>
        <authorList>
            <person name="Liu C."/>
            <person name="Liu B."/>
            <person name="Ren Y."/>
            <person name="Zhang Y."/>
            <person name="Wang H."/>
            <person name="Li S."/>
            <person name="Jiang F."/>
            <person name="Yin L."/>
            <person name="Zhang G."/>
            <person name="Qian W."/>
            <person name="Fan W."/>
        </authorList>
    </citation>
    <scope>NUCLEOTIDE SEQUENCE [LARGE SCALE GENOMIC DNA]</scope>
    <source>
        <strain evidence="2">SZHN2017</strain>
        <tissue evidence="2">Muscle</tissue>
    </source>
</reference>
<evidence type="ECO:0000313" key="3">
    <source>
        <dbReference type="Proteomes" id="UP000245119"/>
    </source>
</evidence>